<protein>
    <submittedName>
        <fullName evidence="1">Uncharacterized protein</fullName>
    </submittedName>
</protein>
<name>A0A4Z1NWT9_9PEZI</name>
<comment type="caution">
    <text evidence="1">The sequence shown here is derived from an EMBL/GenBank/DDBJ whole genome shotgun (WGS) entry which is preliminary data.</text>
</comment>
<gene>
    <name evidence="1" type="ORF">E6O75_ATG07877</name>
</gene>
<dbReference type="Proteomes" id="UP000298493">
    <property type="component" value="Unassembled WGS sequence"/>
</dbReference>
<keyword evidence="2" id="KW-1185">Reference proteome</keyword>
<proteinExistence type="predicted"/>
<dbReference type="EMBL" id="SNSC02000020">
    <property type="protein sequence ID" value="TID15549.1"/>
    <property type="molecule type" value="Genomic_DNA"/>
</dbReference>
<accession>A0A4Z1NWT9</accession>
<organism evidence="1 2">
    <name type="scientific">Venturia nashicola</name>
    <dbReference type="NCBI Taxonomy" id="86259"/>
    <lineage>
        <taxon>Eukaryota</taxon>
        <taxon>Fungi</taxon>
        <taxon>Dikarya</taxon>
        <taxon>Ascomycota</taxon>
        <taxon>Pezizomycotina</taxon>
        <taxon>Dothideomycetes</taxon>
        <taxon>Pleosporomycetidae</taxon>
        <taxon>Venturiales</taxon>
        <taxon>Venturiaceae</taxon>
        <taxon>Venturia</taxon>
    </lineage>
</organism>
<reference evidence="1 2" key="1">
    <citation type="submission" date="2019-04" db="EMBL/GenBank/DDBJ databases">
        <title>High contiguity whole genome sequence and gene annotation resource for two Venturia nashicola isolates.</title>
        <authorList>
            <person name="Prokchorchik M."/>
            <person name="Won K."/>
            <person name="Lee Y."/>
            <person name="Choi E.D."/>
            <person name="Segonzac C."/>
            <person name="Sohn K.H."/>
        </authorList>
    </citation>
    <scope>NUCLEOTIDE SEQUENCE [LARGE SCALE GENOMIC DNA]</scope>
    <source>
        <strain evidence="1 2">PRI2</strain>
    </source>
</reference>
<dbReference type="AlphaFoldDB" id="A0A4Z1NWT9"/>
<evidence type="ECO:0000313" key="2">
    <source>
        <dbReference type="Proteomes" id="UP000298493"/>
    </source>
</evidence>
<evidence type="ECO:0000313" key="1">
    <source>
        <dbReference type="EMBL" id="TID15549.1"/>
    </source>
</evidence>
<sequence>MSLCLRCIPTMNLVSAFVCVEKVLGSYHATTVDLVQVVANIKHDELPRKPFKIPTKPRRRERLTFDKAQTPESDNQDMSCRVSWHLHDQIHDQQFSLDPADDTRLSFSSGIMTPTFLHPPGQLRAGKSQILWRSIAKTLPRESIPTPLLTAL</sequence>